<accession>A0A8S0ZAH8</accession>
<gene>
    <name evidence="2" type="ORF">APLA_LOCUS4083</name>
</gene>
<sequence>MLKRRLFEEWKRGVGIGDQAVSPELMGNDRAFWDTIVYGAGEESDATGKGRARRIGCCRASGFSGRGAHIIARCPHCAWGRRKCRRRAGPAYHEAGGSCGGSGEKCGSRGGAGQPVNLEPIKDMTPDWEWSPALYRVKHGKLVSSLEPCCKEKGPLVSLLLPERVCPICVIQHLAGDRENIKLIEGQKPYLDAGALSSLILTAHNQEMHALNGNINFSVIHDTARADVMAAALTRPTRGVRHRHAIQVETERRLRVAQEEVPMLVYTSNVANGVGLVSAPPTRHQLFWFYGSLAQPESAGEASNQASGCGEPSIRSPAPSILKTTGTTVPPPPSASSVWGDTYVTGMAGNRTRRNARQPLA</sequence>
<name>A0A8S0ZAH8_ARCPL</name>
<evidence type="ECO:0000256" key="1">
    <source>
        <dbReference type="SAM" id="MobiDB-lite"/>
    </source>
</evidence>
<dbReference type="EMBL" id="CADEBD010000286">
    <property type="protein sequence ID" value="CAB3229463.1"/>
    <property type="molecule type" value="Genomic_DNA"/>
</dbReference>
<feature type="region of interest" description="Disordered" evidence="1">
    <location>
        <begin position="299"/>
        <end position="342"/>
    </location>
</feature>
<evidence type="ECO:0000313" key="3">
    <source>
        <dbReference type="Proteomes" id="UP000494256"/>
    </source>
</evidence>
<organism evidence="2 3">
    <name type="scientific">Arctia plantaginis</name>
    <name type="common">Wood tiger moth</name>
    <name type="synonym">Phalaena plantaginis</name>
    <dbReference type="NCBI Taxonomy" id="874455"/>
    <lineage>
        <taxon>Eukaryota</taxon>
        <taxon>Metazoa</taxon>
        <taxon>Ecdysozoa</taxon>
        <taxon>Arthropoda</taxon>
        <taxon>Hexapoda</taxon>
        <taxon>Insecta</taxon>
        <taxon>Pterygota</taxon>
        <taxon>Neoptera</taxon>
        <taxon>Endopterygota</taxon>
        <taxon>Lepidoptera</taxon>
        <taxon>Glossata</taxon>
        <taxon>Ditrysia</taxon>
        <taxon>Noctuoidea</taxon>
        <taxon>Erebidae</taxon>
        <taxon>Arctiinae</taxon>
        <taxon>Arctia</taxon>
    </lineage>
</organism>
<dbReference type="Proteomes" id="UP000494256">
    <property type="component" value="Unassembled WGS sequence"/>
</dbReference>
<reference evidence="2 3" key="1">
    <citation type="submission" date="2020-04" db="EMBL/GenBank/DDBJ databases">
        <authorList>
            <person name="Wallbank WR R."/>
            <person name="Pardo Diaz C."/>
            <person name="Kozak K."/>
            <person name="Martin S."/>
            <person name="Jiggins C."/>
            <person name="Moest M."/>
            <person name="Warren A I."/>
            <person name="Byers J.R.P. K."/>
            <person name="Montejo-Kovacevich G."/>
            <person name="Yen C E."/>
        </authorList>
    </citation>
    <scope>NUCLEOTIDE SEQUENCE [LARGE SCALE GENOMIC DNA]</scope>
</reference>
<evidence type="ECO:0000313" key="2">
    <source>
        <dbReference type="EMBL" id="CAB3229463.1"/>
    </source>
</evidence>
<proteinExistence type="predicted"/>
<comment type="caution">
    <text evidence="2">The sequence shown here is derived from an EMBL/GenBank/DDBJ whole genome shotgun (WGS) entry which is preliminary data.</text>
</comment>
<dbReference type="OrthoDB" id="202825at2759"/>
<dbReference type="AlphaFoldDB" id="A0A8S0ZAH8"/>
<protein>
    <submittedName>
        <fullName evidence="2">Uncharacterized protein</fullName>
    </submittedName>
</protein>